<dbReference type="RefSeq" id="WP_220682410.1">
    <property type="nucleotide sequence ID" value="NZ_CP037968.1"/>
</dbReference>
<gene>
    <name evidence="1" type="ORF">E2N92_04015</name>
</gene>
<dbReference type="KEGG" id="mfk:E2N92_04015"/>
<keyword evidence="2" id="KW-1185">Reference proteome</keyword>
<evidence type="ECO:0000313" key="2">
    <source>
        <dbReference type="Proteomes" id="UP000826709"/>
    </source>
</evidence>
<evidence type="ECO:0000313" key="1">
    <source>
        <dbReference type="EMBL" id="QYZ78647.1"/>
    </source>
</evidence>
<dbReference type="Proteomes" id="UP000826709">
    <property type="component" value="Chromosome"/>
</dbReference>
<sequence length="116" mass="12221">MSEAAVNGTLRLGSRGGLHLLVGDEHYRVGADDLKPLLFHGHVVPVTGLVAEEMEDGSVVTETAIVGHAAMNVFERSVKVFTVAGHFIVPLVSVQRVVRGEAASAPLFPLIPEGCP</sequence>
<organism evidence="1 2">
    <name type="scientific">Methanofollis formosanus</name>
    <dbReference type="NCBI Taxonomy" id="299308"/>
    <lineage>
        <taxon>Archaea</taxon>
        <taxon>Methanobacteriati</taxon>
        <taxon>Methanobacteriota</taxon>
        <taxon>Stenosarchaea group</taxon>
        <taxon>Methanomicrobia</taxon>
        <taxon>Methanomicrobiales</taxon>
        <taxon>Methanomicrobiaceae</taxon>
        <taxon>Methanofollis</taxon>
    </lineage>
</organism>
<name>A0A8G1EG82_9EURY</name>
<proteinExistence type="predicted"/>
<accession>A0A8G1EG82</accession>
<reference evidence="1" key="2">
    <citation type="submission" date="2019-03" db="EMBL/GenBank/DDBJ databases">
        <authorList>
            <person name="Chen S.-C."/>
            <person name="Wu S.-Y."/>
            <person name="Lai M.-C."/>
        </authorList>
    </citation>
    <scope>NUCLEOTIDE SEQUENCE</scope>
    <source>
        <strain evidence="1">ML15</strain>
    </source>
</reference>
<reference evidence="1" key="1">
    <citation type="journal article" date="2005" name="Int. J. Syst. Evol. Microbiol.">
        <title>Methanofollis formosanus sp. nov., isolated from a fish pond.</title>
        <authorList>
            <person name="Wu S.Y."/>
            <person name="Chen S.C."/>
            <person name="Lai M.C."/>
        </authorList>
    </citation>
    <scope>NUCLEOTIDE SEQUENCE</scope>
    <source>
        <strain evidence="1">ML15</strain>
    </source>
</reference>
<protein>
    <submittedName>
        <fullName evidence="1">Uncharacterized protein</fullName>
    </submittedName>
</protein>
<dbReference type="AlphaFoldDB" id="A0A8G1EG82"/>
<dbReference type="OrthoDB" id="106202at2157"/>
<dbReference type="EMBL" id="CP037968">
    <property type="protein sequence ID" value="QYZ78647.1"/>
    <property type="molecule type" value="Genomic_DNA"/>
</dbReference>